<dbReference type="EMBL" id="JBHSMA010000001">
    <property type="protein sequence ID" value="MFC5407792.1"/>
    <property type="molecule type" value="Genomic_DNA"/>
</dbReference>
<accession>A0ABW0I5L5</accession>
<organism evidence="7 8">
    <name type="scientific">Larkinella bovis</name>
    <dbReference type="NCBI Taxonomy" id="683041"/>
    <lineage>
        <taxon>Bacteria</taxon>
        <taxon>Pseudomonadati</taxon>
        <taxon>Bacteroidota</taxon>
        <taxon>Cytophagia</taxon>
        <taxon>Cytophagales</taxon>
        <taxon>Spirosomataceae</taxon>
        <taxon>Larkinella</taxon>
    </lineage>
</organism>
<evidence type="ECO:0000259" key="6">
    <source>
        <dbReference type="Pfam" id="PF00724"/>
    </source>
</evidence>
<evidence type="ECO:0000256" key="5">
    <source>
        <dbReference type="ARBA" id="ARBA00023002"/>
    </source>
</evidence>
<dbReference type="Proteomes" id="UP001596106">
    <property type="component" value="Unassembled WGS sequence"/>
</dbReference>
<dbReference type="Pfam" id="PF00724">
    <property type="entry name" value="Oxidored_FMN"/>
    <property type="match status" value="1"/>
</dbReference>
<protein>
    <submittedName>
        <fullName evidence="7">NADH:flavin oxidoreductase/NADH oxidase</fullName>
    </submittedName>
</protein>
<sequence>MSELFSPLTIRSIQFKNRIAVSPMCQYSSEDGFANDWHLVHLGSRAVGGAALVMTEATAVSPEGRISPDDLGIWKDEHLPFLKRITTFLEAHGAVPGMQLAHAGRKASHVRPWEGGKMIPPDAERGWQTVAPSPVPFIPTETIPLELTAEGIEKVIADFVAAAARALEAGFKVIELHAAHGYLLHEFLSPLSNQRTDQYGGSFENRIRFLLELLERVQTVWPPELPLFVRISATDWTEGGWTPDDAVALARVLKAKGVDLIDCSSGGNVAGAKIPIGPGYQVPFAERVKKESGILTGAVGLITTAEQANGIIASGQADLVLLARELLRDPYFPLHAAQQLEAETAWPSQYLRAK</sequence>
<keyword evidence="8" id="KW-1185">Reference proteome</keyword>
<gene>
    <name evidence="7" type="ORF">ACFPMF_00620</name>
</gene>
<keyword evidence="4" id="KW-0521">NADP</keyword>
<dbReference type="PANTHER" id="PTHR43303:SF4">
    <property type="entry name" value="NADPH DEHYDROGENASE C23G7.10C-RELATED"/>
    <property type="match status" value="1"/>
</dbReference>
<keyword evidence="2" id="KW-0285">Flavoprotein</keyword>
<dbReference type="InterPro" id="IPR013785">
    <property type="entry name" value="Aldolase_TIM"/>
</dbReference>
<proteinExistence type="predicted"/>
<evidence type="ECO:0000313" key="8">
    <source>
        <dbReference type="Proteomes" id="UP001596106"/>
    </source>
</evidence>
<dbReference type="InterPro" id="IPR001155">
    <property type="entry name" value="OxRdtase_FMN_N"/>
</dbReference>
<dbReference type="PANTHER" id="PTHR43303">
    <property type="entry name" value="NADPH DEHYDROGENASE C23G7.10C-RELATED"/>
    <property type="match status" value="1"/>
</dbReference>
<evidence type="ECO:0000256" key="1">
    <source>
        <dbReference type="ARBA" id="ARBA00001917"/>
    </source>
</evidence>
<dbReference type="InterPro" id="IPR044152">
    <property type="entry name" value="YqjM-like"/>
</dbReference>
<evidence type="ECO:0000313" key="7">
    <source>
        <dbReference type="EMBL" id="MFC5407792.1"/>
    </source>
</evidence>
<evidence type="ECO:0000256" key="4">
    <source>
        <dbReference type="ARBA" id="ARBA00022857"/>
    </source>
</evidence>
<comment type="cofactor">
    <cofactor evidence="1">
        <name>FMN</name>
        <dbReference type="ChEBI" id="CHEBI:58210"/>
    </cofactor>
</comment>
<dbReference type="Gene3D" id="3.20.20.70">
    <property type="entry name" value="Aldolase class I"/>
    <property type="match status" value="1"/>
</dbReference>
<evidence type="ECO:0000256" key="2">
    <source>
        <dbReference type="ARBA" id="ARBA00022630"/>
    </source>
</evidence>
<comment type="caution">
    <text evidence="7">The sequence shown here is derived from an EMBL/GenBank/DDBJ whole genome shotgun (WGS) entry which is preliminary data.</text>
</comment>
<feature type="domain" description="NADH:flavin oxidoreductase/NADH oxidase N-terminal" evidence="6">
    <location>
        <begin position="3"/>
        <end position="342"/>
    </location>
</feature>
<dbReference type="RefSeq" id="WP_379840477.1">
    <property type="nucleotide sequence ID" value="NZ_JBHSMA010000001.1"/>
</dbReference>
<dbReference type="CDD" id="cd02932">
    <property type="entry name" value="OYE_YqiM_FMN"/>
    <property type="match status" value="1"/>
</dbReference>
<reference evidence="8" key="1">
    <citation type="journal article" date="2019" name="Int. J. Syst. Evol. Microbiol.">
        <title>The Global Catalogue of Microorganisms (GCM) 10K type strain sequencing project: providing services to taxonomists for standard genome sequencing and annotation.</title>
        <authorList>
            <consortium name="The Broad Institute Genomics Platform"/>
            <consortium name="The Broad Institute Genome Sequencing Center for Infectious Disease"/>
            <person name="Wu L."/>
            <person name="Ma J."/>
        </authorList>
    </citation>
    <scope>NUCLEOTIDE SEQUENCE [LARGE SCALE GENOMIC DNA]</scope>
    <source>
        <strain evidence="8">CCUG 55250</strain>
    </source>
</reference>
<keyword evidence="5" id="KW-0560">Oxidoreductase</keyword>
<keyword evidence="3" id="KW-0288">FMN</keyword>
<name>A0ABW0I5L5_9BACT</name>
<dbReference type="SUPFAM" id="SSF51395">
    <property type="entry name" value="FMN-linked oxidoreductases"/>
    <property type="match status" value="1"/>
</dbReference>
<evidence type="ECO:0000256" key="3">
    <source>
        <dbReference type="ARBA" id="ARBA00022643"/>
    </source>
</evidence>